<evidence type="ECO:0000256" key="2">
    <source>
        <dbReference type="ARBA" id="ARBA00022741"/>
    </source>
</evidence>
<dbReference type="InterPro" id="IPR027417">
    <property type="entry name" value="P-loop_NTPase"/>
</dbReference>
<dbReference type="Proteomes" id="UP001474181">
    <property type="component" value="Unassembled WGS sequence"/>
</dbReference>
<comment type="subcellular location">
    <subcellularLocation>
        <location evidence="1">Membrane</location>
    </subcellularLocation>
</comment>
<dbReference type="InterPro" id="IPR027094">
    <property type="entry name" value="Mitofusin_fam"/>
</dbReference>
<comment type="caution">
    <text evidence="8">The sequence shown here is derived from an EMBL/GenBank/DDBJ whole genome shotgun (WGS) entry which is preliminary data.</text>
</comment>
<evidence type="ECO:0000313" key="9">
    <source>
        <dbReference type="Proteomes" id="UP001474181"/>
    </source>
</evidence>
<proteinExistence type="predicted"/>
<dbReference type="PANTHER" id="PTHR10465:SF0">
    <property type="entry name" value="SARCALUMENIN"/>
    <property type="match status" value="1"/>
</dbReference>
<keyword evidence="9" id="KW-1185">Reference proteome</keyword>
<protein>
    <submittedName>
        <fullName evidence="8">Dynamin family protein</fullName>
    </submittedName>
</protein>
<gene>
    <name evidence="8" type="ORF">ABT404_03095</name>
</gene>
<keyword evidence="4" id="KW-0342">GTP-binding</keyword>
<feature type="domain" description="Dynamin N-terminal" evidence="7">
    <location>
        <begin position="53"/>
        <end position="211"/>
    </location>
</feature>
<accession>A0ABV1WNU2</accession>
<keyword evidence="3" id="KW-0378">Hydrolase</keyword>
<evidence type="ECO:0000256" key="5">
    <source>
        <dbReference type="ARBA" id="ARBA00023136"/>
    </source>
</evidence>
<sequence>MSTTATGPDPIDEKITYLVGRVRSLADGLTAQPTLDALDRLVRRRETPAVRAVVVGEVSRGKSTLINALIRRRLLPDAAAALTATWTVLSHGSRLIAKAHVATDSGLEQILLEGPDIDAYMTVAGERLVRRRHGAQARVASVEIRVDAPALAGGLELIDTPGVGGLSASHRYATLAALGEADVLMFVIKPGEPISATERTFLAEAVEHLDTCVVVQSQRDLAADPDKHLADDMERLRSADAWEKLLQDPDQARELAAYFSRTKAVSVSALNSLRAAADPADPAGARLHQNSGVPELLEILDDVVARGHTVHRRNLLRLVESVARESRNRLRDRVEMLAGSDAGQRLLDERAERVAKWTTNDGAHWRTVLDGIHRDIVEDVRRHARKRAEEIGDDYRRRLRDMKTAEIVEETKGMLTLPDSVLAELSRISTDGMTNGVARIRQLFVDDELDGPLSHLAETRAVFSRLPADFEALTGPTDPNDLRGVLAGGVVAVSVTALGAAALANAAAAALVAPIVVPFLIGAGAFHLFNRKSRQQKRTLQGALDTLGIVCDEIRNTAAPAVLKSAGETKANLVKLIDGGLAELAAQIRRDQEDLLRTEGLTPQERRERLAEAEGELRDAEEVMQAAAVLRGRLG</sequence>
<evidence type="ECO:0000259" key="7">
    <source>
        <dbReference type="Pfam" id="PF00350"/>
    </source>
</evidence>
<keyword evidence="5 6" id="KW-0472">Membrane</keyword>
<dbReference type="PANTHER" id="PTHR10465">
    <property type="entry name" value="TRANSMEMBRANE GTPASE FZO1"/>
    <property type="match status" value="1"/>
</dbReference>
<dbReference type="RefSeq" id="WP_350776862.1">
    <property type="nucleotide sequence ID" value="NZ_JBEPEK010000012.1"/>
</dbReference>
<dbReference type="Gene3D" id="3.40.50.300">
    <property type="entry name" value="P-loop containing nucleotide triphosphate hydrolases"/>
    <property type="match status" value="1"/>
</dbReference>
<keyword evidence="2" id="KW-0547">Nucleotide-binding</keyword>
<dbReference type="InterPro" id="IPR045063">
    <property type="entry name" value="Dynamin_N"/>
</dbReference>
<evidence type="ECO:0000256" key="6">
    <source>
        <dbReference type="SAM" id="Phobius"/>
    </source>
</evidence>
<evidence type="ECO:0000256" key="4">
    <source>
        <dbReference type="ARBA" id="ARBA00023134"/>
    </source>
</evidence>
<dbReference type="Pfam" id="PF00350">
    <property type="entry name" value="Dynamin_N"/>
    <property type="match status" value="1"/>
</dbReference>
<name>A0ABV1WNU2_9ACTN</name>
<organism evidence="8 9">
    <name type="scientific">Streptomyces hyaluromycini</name>
    <dbReference type="NCBI Taxonomy" id="1377993"/>
    <lineage>
        <taxon>Bacteria</taxon>
        <taxon>Bacillati</taxon>
        <taxon>Actinomycetota</taxon>
        <taxon>Actinomycetes</taxon>
        <taxon>Kitasatosporales</taxon>
        <taxon>Streptomycetaceae</taxon>
        <taxon>Streptomyces</taxon>
    </lineage>
</organism>
<evidence type="ECO:0000256" key="3">
    <source>
        <dbReference type="ARBA" id="ARBA00022801"/>
    </source>
</evidence>
<reference evidence="8 9" key="1">
    <citation type="submission" date="2024-06" db="EMBL/GenBank/DDBJ databases">
        <title>The Natural Products Discovery Center: Release of the First 8490 Sequenced Strains for Exploring Actinobacteria Biosynthetic Diversity.</title>
        <authorList>
            <person name="Kalkreuter E."/>
            <person name="Kautsar S.A."/>
            <person name="Yang D."/>
            <person name="Bader C.D."/>
            <person name="Teijaro C.N."/>
            <person name="Fluegel L."/>
            <person name="Davis C.M."/>
            <person name="Simpson J.R."/>
            <person name="Lauterbach L."/>
            <person name="Steele A.D."/>
            <person name="Gui C."/>
            <person name="Meng S."/>
            <person name="Li G."/>
            <person name="Viehrig K."/>
            <person name="Ye F."/>
            <person name="Su P."/>
            <person name="Kiefer A.F."/>
            <person name="Nichols A."/>
            <person name="Cepeda A.J."/>
            <person name="Yan W."/>
            <person name="Fan B."/>
            <person name="Jiang Y."/>
            <person name="Adhikari A."/>
            <person name="Zheng C.-J."/>
            <person name="Schuster L."/>
            <person name="Cowan T.M."/>
            <person name="Smanski M.J."/>
            <person name="Chevrette M.G."/>
            <person name="De Carvalho L.P.S."/>
            <person name="Shen B."/>
        </authorList>
    </citation>
    <scope>NUCLEOTIDE SEQUENCE [LARGE SCALE GENOMIC DNA]</scope>
    <source>
        <strain evidence="8 9">NPDC000234</strain>
    </source>
</reference>
<feature type="transmembrane region" description="Helical" evidence="6">
    <location>
        <begin position="510"/>
        <end position="529"/>
    </location>
</feature>
<evidence type="ECO:0000313" key="8">
    <source>
        <dbReference type="EMBL" id="MER7178472.1"/>
    </source>
</evidence>
<keyword evidence="6" id="KW-1133">Transmembrane helix</keyword>
<dbReference type="SUPFAM" id="SSF52540">
    <property type="entry name" value="P-loop containing nucleoside triphosphate hydrolases"/>
    <property type="match status" value="1"/>
</dbReference>
<dbReference type="EMBL" id="JBEPEK010000012">
    <property type="protein sequence ID" value="MER7178472.1"/>
    <property type="molecule type" value="Genomic_DNA"/>
</dbReference>
<keyword evidence="6" id="KW-0812">Transmembrane</keyword>
<evidence type="ECO:0000256" key="1">
    <source>
        <dbReference type="ARBA" id="ARBA00004370"/>
    </source>
</evidence>